<dbReference type="Gene3D" id="2.60.40.1180">
    <property type="entry name" value="Golgi alpha-mannosidase II"/>
    <property type="match status" value="1"/>
</dbReference>
<name>A0A0E3LC36_9EURY</name>
<dbReference type="EMBL" id="CP009508">
    <property type="protein sequence ID" value="AKB34836.1"/>
    <property type="molecule type" value="Genomic_DNA"/>
</dbReference>
<dbReference type="Gene3D" id="3.20.20.80">
    <property type="entry name" value="Glycosidases"/>
    <property type="match status" value="3"/>
</dbReference>
<dbReference type="KEGG" id="msj:MSSAC_0246"/>
<dbReference type="PATRIC" id="fig|1434118.4.peg.332"/>
<dbReference type="GO" id="GO:0005975">
    <property type="term" value="P:carbohydrate metabolic process"/>
    <property type="evidence" value="ECO:0007669"/>
    <property type="project" value="InterPro"/>
</dbReference>
<dbReference type="InterPro" id="IPR017853">
    <property type="entry name" value="GH"/>
</dbReference>
<accession>A0A0E3LC36</accession>
<dbReference type="InterPro" id="IPR006047">
    <property type="entry name" value="GH13_cat_dom"/>
</dbReference>
<proteinExistence type="predicted"/>
<dbReference type="Proteomes" id="UP000033123">
    <property type="component" value="Chromosome"/>
</dbReference>
<dbReference type="STRING" id="1434118.MSSAC_0246"/>
<evidence type="ECO:0000313" key="2">
    <source>
        <dbReference type="EMBL" id="AKB34836.1"/>
    </source>
</evidence>
<dbReference type="Gene3D" id="3.90.400.10">
    <property type="entry name" value="Oligo-1,6-glucosidase, Domain 2"/>
    <property type="match status" value="1"/>
</dbReference>
<dbReference type="SMART" id="SM00642">
    <property type="entry name" value="Aamy"/>
    <property type="match status" value="1"/>
</dbReference>
<dbReference type="GO" id="GO:0047471">
    <property type="term" value="F:maltose alpha-D-glucosyltransferase activity"/>
    <property type="evidence" value="ECO:0007669"/>
    <property type="project" value="UniProtKB-EC"/>
</dbReference>
<feature type="domain" description="Glycosyl hydrolase family 13 catalytic" evidence="1">
    <location>
        <begin position="82"/>
        <end position="498"/>
    </location>
</feature>
<dbReference type="InterPro" id="IPR045857">
    <property type="entry name" value="O16G_dom_2"/>
</dbReference>
<organism evidence="2 3">
    <name type="scientific">Methanosarcina siciliae C2J</name>
    <dbReference type="NCBI Taxonomy" id="1434118"/>
    <lineage>
        <taxon>Archaea</taxon>
        <taxon>Methanobacteriati</taxon>
        <taxon>Methanobacteriota</taxon>
        <taxon>Stenosarchaea group</taxon>
        <taxon>Methanomicrobia</taxon>
        <taxon>Methanosarcinales</taxon>
        <taxon>Methanosarcinaceae</taxon>
        <taxon>Methanosarcina</taxon>
    </lineage>
</organism>
<evidence type="ECO:0000313" key="3">
    <source>
        <dbReference type="Proteomes" id="UP000033123"/>
    </source>
</evidence>
<gene>
    <name evidence="2" type="ORF">MSSAC_0246</name>
</gene>
<dbReference type="PANTHER" id="PTHR10357">
    <property type="entry name" value="ALPHA-AMYLASE FAMILY MEMBER"/>
    <property type="match status" value="1"/>
</dbReference>
<dbReference type="PANTHER" id="PTHR10357:SF219">
    <property type="entry name" value="MALTOSE ALPHA-D-GLUCOSYLTRANSFERASE"/>
    <property type="match status" value="1"/>
</dbReference>
<protein>
    <submittedName>
        <fullName evidence="2">Trehalose synthase</fullName>
        <ecNumber evidence="2">5.4.99.16</ecNumber>
    </submittedName>
</protein>
<dbReference type="AlphaFoldDB" id="A0A0E3LC36"/>
<dbReference type="Pfam" id="PF00128">
    <property type="entry name" value="Alpha-amylase"/>
    <property type="match status" value="2"/>
</dbReference>
<evidence type="ECO:0000259" key="1">
    <source>
        <dbReference type="SMART" id="SM00642"/>
    </source>
</evidence>
<sequence>MCLFYFKLISKEGYLMSSEMSKQLEKDLKSSLENFYGMSKADVMFANILEIIKKTRSSRPASLASNDVIRDSSWYKDEIVYMFYADQFGVKDRNTTNTFKCLIEMLPYLKDLGVTTVYIMPFMDSPMGDGGFDVKDPQNVRANLGGIDEFNQFMVQAREYGLKIQADLVLNHFSDQHKWFQGALNGDVSKLDYFIFCKELPAYSKRDDPQRGKVVDYTEDNGKVSSRRLMFPNTCEKHYRKINLHGMDYYLYHTFYPFQLDINWENPEVLYYVLETIAFWNNAGIDIFRLDAIPFFIKEKGTNAENLPKNHEIVKIISSFIQAIGPRSILLAEACQYPKDILPYFGKERTFNIHESKKLTRTDEVQVAYNFPYMTAIWASLVTENNEHFWNAYEETPAIPNSATWTQFLRVHDELTLEMVDIRTRKIIYDAFVSKGAQFREGLGVCGRMANFLDNNPEKISLAFAILLSLPGIPVIYYGDEIGAQNDLKYGKEAANKREKILKEIDPDLKINSFDSRDINRGPILREEFYNSMKDGENLGNLIYKAVKNLIKVRKDTPVLRRGKLSRIESGKEEIFSYLMDSGDQQLIVVNNLSGEISEAKLTLSSDLAENIGKTEDMTNILNGEKIKACLEYKELIISLRPYQALWLSYSKICF</sequence>
<reference evidence="2 3" key="1">
    <citation type="submission" date="2014-07" db="EMBL/GenBank/DDBJ databases">
        <title>Methanogenic archaea and the global carbon cycle.</title>
        <authorList>
            <person name="Henriksen J.R."/>
            <person name="Luke J."/>
            <person name="Reinhart S."/>
            <person name="Benedict M.N."/>
            <person name="Youngblut N.D."/>
            <person name="Metcalf M.E."/>
            <person name="Whitaker R.J."/>
            <person name="Metcalf W.W."/>
        </authorList>
    </citation>
    <scope>NUCLEOTIDE SEQUENCE [LARGE SCALE GENOMIC DNA]</scope>
    <source>
        <strain evidence="2 3">C2J</strain>
    </source>
</reference>
<dbReference type="EC" id="5.4.99.16" evidence="2"/>
<keyword evidence="2" id="KW-0413">Isomerase</keyword>
<dbReference type="HOGENOM" id="CLU_418360_0_0_2"/>
<dbReference type="SUPFAM" id="SSF51011">
    <property type="entry name" value="Glycosyl hydrolase domain"/>
    <property type="match status" value="1"/>
</dbReference>
<dbReference type="InterPro" id="IPR013780">
    <property type="entry name" value="Glyco_hydro_b"/>
</dbReference>
<dbReference type="SUPFAM" id="SSF51445">
    <property type="entry name" value="(Trans)glycosidases"/>
    <property type="match status" value="1"/>
</dbReference>